<dbReference type="EMBL" id="ML976242">
    <property type="protein sequence ID" value="KAF1935710.1"/>
    <property type="molecule type" value="Genomic_DNA"/>
</dbReference>
<dbReference type="OrthoDB" id="7984201at2759"/>
<dbReference type="GO" id="GO:0008081">
    <property type="term" value="F:phosphoric diester hydrolase activity"/>
    <property type="evidence" value="ECO:0007669"/>
    <property type="project" value="InterPro"/>
</dbReference>
<evidence type="ECO:0000313" key="2">
    <source>
        <dbReference type="EMBL" id="KAF1935710.1"/>
    </source>
</evidence>
<gene>
    <name evidence="2" type="ORF">EJ02DRAFT_428186</name>
</gene>
<organism evidence="2 3">
    <name type="scientific">Clathrospora elynae</name>
    <dbReference type="NCBI Taxonomy" id="706981"/>
    <lineage>
        <taxon>Eukaryota</taxon>
        <taxon>Fungi</taxon>
        <taxon>Dikarya</taxon>
        <taxon>Ascomycota</taxon>
        <taxon>Pezizomycotina</taxon>
        <taxon>Dothideomycetes</taxon>
        <taxon>Pleosporomycetidae</taxon>
        <taxon>Pleosporales</taxon>
        <taxon>Diademaceae</taxon>
        <taxon>Clathrospora</taxon>
    </lineage>
</organism>
<dbReference type="Proteomes" id="UP000800038">
    <property type="component" value="Unassembled WGS sequence"/>
</dbReference>
<feature type="signal peptide" evidence="1">
    <location>
        <begin position="1"/>
        <end position="18"/>
    </location>
</feature>
<protein>
    <submittedName>
        <fullName evidence="2">Uncharacterized protein</fullName>
    </submittedName>
</protein>
<accession>A0A6A5S7X7</accession>
<evidence type="ECO:0000313" key="3">
    <source>
        <dbReference type="Proteomes" id="UP000800038"/>
    </source>
</evidence>
<keyword evidence="3" id="KW-1185">Reference proteome</keyword>
<evidence type="ECO:0000256" key="1">
    <source>
        <dbReference type="SAM" id="SignalP"/>
    </source>
</evidence>
<feature type="chain" id="PRO_5025626503" evidence="1">
    <location>
        <begin position="19"/>
        <end position="166"/>
    </location>
</feature>
<keyword evidence="1" id="KW-0732">Signal</keyword>
<dbReference type="GO" id="GO:0006629">
    <property type="term" value="P:lipid metabolic process"/>
    <property type="evidence" value="ECO:0007669"/>
    <property type="project" value="InterPro"/>
</dbReference>
<dbReference type="AlphaFoldDB" id="A0A6A5S7X7"/>
<name>A0A6A5S7X7_9PLEO</name>
<dbReference type="InterPro" id="IPR017946">
    <property type="entry name" value="PLC-like_Pdiesterase_TIM-brl"/>
</dbReference>
<dbReference type="SUPFAM" id="SSF51695">
    <property type="entry name" value="PLC-like phosphodiesterases"/>
    <property type="match status" value="1"/>
</dbReference>
<reference evidence="2" key="1">
    <citation type="journal article" date="2020" name="Stud. Mycol.">
        <title>101 Dothideomycetes genomes: a test case for predicting lifestyles and emergence of pathogens.</title>
        <authorList>
            <person name="Haridas S."/>
            <person name="Albert R."/>
            <person name="Binder M."/>
            <person name="Bloem J."/>
            <person name="Labutti K."/>
            <person name="Salamov A."/>
            <person name="Andreopoulos B."/>
            <person name="Baker S."/>
            <person name="Barry K."/>
            <person name="Bills G."/>
            <person name="Bluhm B."/>
            <person name="Cannon C."/>
            <person name="Castanera R."/>
            <person name="Culley D."/>
            <person name="Daum C."/>
            <person name="Ezra D."/>
            <person name="Gonzalez J."/>
            <person name="Henrissat B."/>
            <person name="Kuo A."/>
            <person name="Liang C."/>
            <person name="Lipzen A."/>
            <person name="Lutzoni F."/>
            <person name="Magnuson J."/>
            <person name="Mondo S."/>
            <person name="Nolan M."/>
            <person name="Ohm R."/>
            <person name="Pangilinan J."/>
            <person name="Park H.-J."/>
            <person name="Ramirez L."/>
            <person name="Alfaro M."/>
            <person name="Sun H."/>
            <person name="Tritt A."/>
            <person name="Yoshinaga Y."/>
            <person name="Zwiers L.-H."/>
            <person name="Turgeon B."/>
            <person name="Goodwin S."/>
            <person name="Spatafora J."/>
            <person name="Crous P."/>
            <person name="Grigoriev I."/>
        </authorList>
    </citation>
    <scope>NUCLEOTIDE SEQUENCE</scope>
    <source>
        <strain evidence="2">CBS 161.51</strain>
    </source>
</reference>
<sequence>MPPLFLFLALVAIPSSSAEQLFEAVPGVEERLVSFVNPLTPGKENAPYLLNESDFIWENRYDVTRLEQFACTPDRPSNITTIDEMHDSGNLFLMNHMLYWQMAFGNQTPDARNVADTNSWNGPGGLETYLIRCGNQVMRQPTFVLVDFFNVGPALAPVDRLNRVGH</sequence>
<dbReference type="Pfam" id="PF26146">
    <property type="entry name" value="PI-PLC_X"/>
    <property type="match status" value="1"/>
</dbReference>
<proteinExistence type="predicted"/>